<sequence length="33" mass="3914">MSGRNKSNRMEKRIKERAEEKQAALSPRKQDQL</sequence>
<name>A0A444J4Q2_9BACT</name>
<reference evidence="2 3" key="1">
    <citation type="submission" date="2017-01" db="EMBL/GenBank/DDBJ databases">
        <title>The cable genome- insights into the physiology and evolution of filamentous bacteria capable of sulfide oxidation via long distance electron transfer.</title>
        <authorList>
            <person name="Schreiber L."/>
            <person name="Bjerg J.T."/>
            <person name="Boggild A."/>
            <person name="Van De Vossenberg J."/>
            <person name="Meysman F."/>
            <person name="Nielsen L.P."/>
            <person name="Schramm A."/>
            <person name="Kjeldsen K.U."/>
        </authorList>
    </citation>
    <scope>NUCLEOTIDE SEQUENCE [LARGE SCALE GENOMIC DNA]</scope>
    <source>
        <strain evidence="2">MCF</strain>
    </source>
</reference>
<evidence type="ECO:0000256" key="1">
    <source>
        <dbReference type="SAM" id="MobiDB-lite"/>
    </source>
</evidence>
<accession>A0A444J4Q2</accession>
<proteinExistence type="predicted"/>
<protein>
    <submittedName>
        <fullName evidence="2">Uncharacterized protein</fullName>
    </submittedName>
</protein>
<evidence type="ECO:0000313" key="2">
    <source>
        <dbReference type="EMBL" id="RWX48074.1"/>
    </source>
</evidence>
<gene>
    <name evidence="2" type="ORF">H206_05367</name>
</gene>
<keyword evidence="3" id="KW-1185">Reference proteome</keyword>
<dbReference type="AlphaFoldDB" id="A0A444J4Q2"/>
<feature type="compositionally biased region" description="Basic and acidic residues" evidence="1">
    <location>
        <begin position="8"/>
        <end position="33"/>
    </location>
</feature>
<feature type="region of interest" description="Disordered" evidence="1">
    <location>
        <begin position="1"/>
        <end position="33"/>
    </location>
</feature>
<evidence type="ECO:0000313" key="3">
    <source>
        <dbReference type="Proteomes" id="UP000287853"/>
    </source>
</evidence>
<dbReference type="Proteomes" id="UP000287853">
    <property type="component" value="Unassembled WGS sequence"/>
</dbReference>
<comment type="caution">
    <text evidence="2">The sequence shown here is derived from an EMBL/GenBank/DDBJ whole genome shotgun (WGS) entry which is preliminary data.</text>
</comment>
<dbReference type="EMBL" id="MTKO01000008">
    <property type="protein sequence ID" value="RWX48074.1"/>
    <property type="molecule type" value="Genomic_DNA"/>
</dbReference>
<organism evidence="2 3">
    <name type="scientific">Candidatus Electrothrix aarhusensis</name>
    <dbReference type="NCBI Taxonomy" id="1859131"/>
    <lineage>
        <taxon>Bacteria</taxon>
        <taxon>Pseudomonadati</taxon>
        <taxon>Thermodesulfobacteriota</taxon>
        <taxon>Desulfobulbia</taxon>
        <taxon>Desulfobulbales</taxon>
        <taxon>Desulfobulbaceae</taxon>
        <taxon>Candidatus Electrothrix</taxon>
    </lineage>
</organism>